<feature type="transmembrane region" description="Helical" evidence="1">
    <location>
        <begin position="176"/>
        <end position="196"/>
    </location>
</feature>
<dbReference type="STRING" id="1120996.SAMN02746066_02694"/>
<dbReference type="Pfam" id="PF06166">
    <property type="entry name" value="DUF979"/>
    <property type="match status" value="1"/>
</dbReference>
<accession>A0A1M7KDU2</accession>
<feature type="transmembrane region" description="Helical" evidence="1">
    <location>
        <begin position="261"/>
        <end position="283"/>
    </location>
</feature>
<feature type="transmembrane region" description="Helical" evidence="1">
    <location>
        <begin position="113"/>
        <end position="130"/>
    </location>
</feature>
<evidence type="ECO:0000313" key="3">
    <source>
        <dbReference type="Proteomes" id="UP000184038"/>
    </source>
</evidence>
<protein>
    <submittedName>
        <fullName evidence="2">Uncharacterized membrane protein</fullName>
    </submittedName>
</protein>
<dbReference type="AlphaFoldDB" id="A0A1M7KDU2"/>
<dbReference type="Proteomes" id="UP000184038">
    <property type="component" value="Unassembled WGS sequence"/>
</dbReference>
<keyword evidence="3" id="KW-1185">Reference proteome</keyword>
<feature type="transmembrane region" description="Helical" evidence="1">
    <location>
        <begin position="202"/>
        <end position="229"/>
    </location>
</feature>
<feature type="transmembrane region" description="Helical" evidence="1">
    <location>
        <begin position="47"/>
        <end position="66"/>
    </location>
</feature>
<feature type="transmembrane region" description="Helical" evidence="1">
    <location>
        <begin position="304"/>
        <end position="320"/>
    </location>
</feature>
<gene>
    <name evidence="2" type="ORF">SAMN02746066_02694</name>
</gene>
<evidence type="ECO:0000313" key="2">
    <source>
        <dbReference type="EMBL" id="SHM63405.1"/>
    </source>
</evidence>
<reference evidence="2 3" key="1">
    <citation type="submission" date="2016-11" db="EMBL/GenBank/DDBJ databases">
        <authorList>
            <person name="Jaros S."/>
            <person name="Januszkiewicz K."/>
            <person name="Wedrychowicz H."/>
        </authorList>
    </citation>
    <scope>NUCLEOTIDE SEQUENCE [LARGE SCALE GENOMIC DNA]</scope>
    <source>
        <strain evidence="2 3">DSM 15930</strain>
    </source>
</reference>
<keyword evidence="1" id="KW-1133">Transmembrane helix</keyword>
<keyword evidence="1" id="KW-0472">Membrane</keyword>
<feature type="transmembrane region" description="Helical" evidence="1">
    <location>
        <begin position="12"/>
        <end position="35"/>
    </location>
</feature>
<organism evidence="2 3">
    <name type="scientific">Anaerosporobacter mobilis DSM 15930</name>
    <dbReference type="NCBI Taxonomy" id="1120996"/>
    <lineage>
        <taxon>Bacteria</taxon>
        <taxon>Bacillati</taxon>
        <taxon>Bacillota</taxon>
        <taxon>Clostridia</taxon>
        <taxon>Lachnospirales</taxon>
        <taxon>Lachnospiraceae</taxon>
        <taxon>Anaerosporobacter</taxon>
    </lineage>
</organism>
<proteinExistence type="predicted"/>
<sequence length="322" mass="34608">MSMISFFTDTSVTLGTKLLEVVYIIIGLLAIYTGIKNAIDKENTSRIPTCIFWVTLGVLISFGRFINAFEHGSVISGIMIFIMVIPAMLKKVKPGKVELPTAEQRERLRKKNGMKVFIPALSIGICAIIFATLTDLGALVGVAVGVLFGIVFLMIMSKENTPKVFLTDTERLLSTVGPLSILPMLLAALGAVFTKAGVGEVIALYVQSIIPEGNLTIGIIVYCLGMVFFTMIMGNAFAAITVMTVGIGGPFVLSLGADPTVVGMLALTTGFCGTLLTPMAANFNVVPVAMLDMKNRFGVIKNQMFVAIFMIMFQIAYMLLCS</sequence>
<keyword evidence="1" id="KW-0812">Transmembrane</keyword>
<feature type="transmembrane region" description="Helical" evidence="1">
    <location>
        <begin position="236"/>
        <end position="255"/>
    </location>
</feature>
<dbReference type="InterPro" id="IPR009323">
    <property type="entry name" value="DUF979"/>
</dbReference>
<name>A0A1M7KDU2_9FIRM</name>
<dbReference type="EMBL" id="FRCP01000013">
    <property type="protein sequence ID" value="SHM63405.1"/>
    <property type="molecule type" value="Genomic_DNA"/>
</dbReference>
<feature type="transmembrane region" description="Helical" evidence="1">
    <location>
        <begin position="72"/>
        <end position="92"/>
    </location>
</feature>
<feature type="transmembrane region" description="Helical" evidence="1">
    <location>
        <begin position="136"/>
        <end position="155"/>
    </location>
</feature>
<evidence type="ECO:0000256" key="1">
    <source>
        <dbReference type="SAM" id="Phobius"/>
    </source>
</evidence>
<dbReference type="RefSeq" id="WP_330393791.1">
    <property type="nucleotide sequence ID" value="NZ_FRCP01000013.1"/>
</dbReference>